<sequence>MTAARAVFGRWAAIVLLALAGLLAGCAQPAPPGVTVLTYASPYGPGHPFSRADQEWIDWVEKESGGSIQIRPNWSGQLLSSDMSLEELRHGVADIGLITPIYSRGGTHLTRIQTGFYSGADTMPQQLALYRCMLESSPQLRAEIAGLKVLAVQGGPTVGIVTRDRRLSSLDDLQGLRLRAPTELLTVLGTLGADPVNMPMGEVYSALAKGVIDGVIAPADTFRSLHFAEVTGHFNTLVIPRGAYPARAMGQERWDRLTPEHQALLERGIAVWEAAMMTELETAWQQGYDEAVAQGIEIRGMSRSEQARFDALYLADAERNAQALGRFGIDGEAVFRTARSSLREDGAISCNEE</sequence>
<dbReference type="NCBIfam" id="NF037995">
    <property type="entry name" value="TRAP_S1"/>
    <property type="match status" value="1"/>
</dbReference>
<dbReference type="Pfam" id="PF03480">
    <property type="entry name" value="DctP"/>
    <property type="match status" value="1"/>
</dbReference>
<dbReference type="InterPro" id="IPR038404">
    <property type="entry name" value="TRAP_DctP_sf"/>
</dbReference>
<evidence type="ECO:0000313" key="5">
    <source>
        <dbReference type="EMBL" id="ARU17844.1"/>
    </source>
</evidence>
<keyword evidence="2" id="KW-0813">Transport</keyword>
<dbReference type="PANTHER" id="PTHR33376:SF7">
    <property type="entry name" value="C4-DICARBOXYLATE-BINDING PROTEIN DCTB"/>
    <property type="match status" value="1"/>
</dbReference>
<dbReference type="PANTHER" id="PTHR33376">
    <property type="match status" value="1"/>
</dbReference>
<dbReference type="AlphaFoldDB" id="A0A1Z1FGB4"/>
<dbReference type="CDD" id="cd13601">
    <property type="entry name" value="PBP2_TRAP_DctP1_3_4_like"/>
    <property type="match status" value="1"/>
</dbReference>
<comment type="similarity">
    <text evidence="1">Belongs to the bacterial solute-binding protein 7 family.</text>
</comment>
<dbReference type="InterPro" id="IPR018389">
    <property type="entry name" value="DctP_fam"/>
</dbReference>
<protein>
    <submittedName>
        <fullName evidence="5">ABC transporter substrate-binding protein</fullName>
    </submittedName>
</protein>
<geneLocation type="plasmid" evidence="6">
    <name>pcme4a9i</name>
</geneLocation>
<name>A0A1Z1FGB4_9SPHN</name>
<evidence type="ECO:0000256" key="1">
    <source>
        <dbReference type="ARBA" id="ARBA00009023"/>
    </source>
</evidence>
<keyword evidence="3 4" id="KW-0732">Signal</keyword>
<evidence type="ECO:0000256" key="2">
    <source>
        <dbReference type="ARBA" id="ARBA00022448"/>
    </source>
</evidence>
<dbReference type="GO" id="GO:0055085">
    <property type="term" value="P:transmembrane transport"/>
    <property type="evidence" value="ECO:0007669"/>
    <property type="project" value="InterPro"/>
</dbReference>
<dbReference type="RefSeq" id="WP_066850131.1">
    <property type="nucleotide sequence ID" value="NZ_CP019603.1"/>
</dbReference>
<dbReference type="Proteomes" id="UP000195807">
    <property type="component" value="Plasmid pCME4A9I"/>
</dbReference>
<evidence type="ECO:0000256" key="3">
    <source>
        <dbReference type="ARBA" id="ARBA00022729"/>
    </source>
</evidence>
<dbReference type="PROSITE" id="PS51257">
    <property type="entry name" value="PROKAR_LIPOPROTEIN"/>
    <property type="match status" value="1"/>
</dbReference>
<feature type="chain" id="PRO_5011768721" evidence="4">
    <location>
        <begin position="30"/>
        <end position="353"/>
    </location>
</feature>
<feature type="signal peptide" evidence="4">
    <location>
        <begin position="1"/>
        <end position="29"/>
    </location>
</feature>
<evidence type="ECO:0000256" key="4">
    <source>
        <dbReference type="SAM" id="SignalP"/>
    </source>
</evidence>
<gene>
    <name evidence="5" type="ORF">A9D14_16015</name>
</gene>
<reference evidence="5 6" key="1">
    <citation type="submission" date="2017-01" db="EMBL/GenBank/DDBJ databases">
        <title>Complete genome sequence of esterase-producing bacterium Croceicoccus marinus E4A9.</title>
        <authorList>
            <person name="Wu Y.-H."/>
            <person name="Cheng H."/>
            <person name="Xu L."/>
            <person name="Huo Y.-Y."/>
            <person name="Wang C.-S."/>
            <person name="Xu X.-W."/>
        </authorList>
    </citation>
    <scope>NUCLEOTIDE SEQUENCE [LARGE SCALE GENOMIC DNA]</scope>
    <source>
        <strain evidence="5 6">E4A9</strain>
        <plasmid evidence="6">Plasmid pcme4a9i</plasmid>
    </source>
</reference>
<dbReference type="KEGG" id="cman:A9D14_16015"/>
<proteinExistence type="inferred from homology"/>
<keyword evidence="5" id="KW-0614">Plasmid</keyword>
<organism evidence="5 6">
    <name type="scientific">Croceicoccus marinus</name>
    <dbReference type="NCBI Taxonomy" id="450378"/>
    <lineage>
        <taxon>Bacteria</taxon>
        <taxon>Pseudomonadati</taxon>
        <taxon>Pseudomonadota</taxon>
        <taxon>Alphaproteobacteria</taxon>
        <taxon>Sphingomonadales</taxon>
        <taxon>Erythrobacteraceae</taxon>
        <taxon>Croceicoccus</taxon>
    </lineage>
</organism>
<evidence type="ECO:0000313" key="6">
    <source>
        <dbReference type="Proteomes" id="UP000195807"/>
    </source>
</evidence>
<dbReference type="STRING" id="450378.GCA_001661675_03218"/>
<dbReference type="OrthoDB" id="8673861at2"/>
<dbReference type="Gene3D" id="3.40.190.170">
    <property type="entry name" value="Bacterial extracellular solute-binding protein, family 7"/>
    <property type="match status" value="1"/>
</dbReference>
<accession>A0A1Z1FGB4</accession>
<dbReference type="EMBL" id="CP019603">
    <property type="protein sequence ID" value="ARU17844.1"/>
    <property type="molecule type" value="Genomic_DNA"/>
</dbReference>
<keyword evidence="6" id="KW-1185">Reference proteome</keyword>